<sequence>MHEVSLGGTLLDYLTGEQVERTTYEDLRQALARMLVEEKGYPSDSLRPRVDIPFHIDGEQQSRTADLVAYDESGRPLLLIIFCAGAPGTYDRESVASARLIPGGPAPLVVVTDTRDAVLLETSRGRVLANGMAALPTWTDLRAKAEAVEQRPLSAEARQREERILHAYTGFLKTCCGESCDLK</sequence>
<evidence type="ECO:0000313" key="3">
    <source>
        <dbReference type="Proteomes" id="UP000011922"/>
    </source>
</evidence>
<dbReference type="AlphaFoldDB" id="M5PPT4"/>
<reference evidence="2 3" key="1">
    <citation type="journal article" date="2013" name="Genome Announc.">
        <title>Draft Genome Sequence for Desulfovibrio africanus Strain PCS.</title>
        <authorList>
            <person name="Brown S.D."/>
            <person name="Utturkar S.M."/>
            <person name="Arkin A.P."/>
            <person name="Deutschbauer A.M."/>
            <person name="Elias D.A."/>
            <person name="Hazen T.C."/>
            <person name="Chakraborty R."/>
        </authorList>
    </citation>
    <scope>NUCLEOTIDE SEQUENCE [LARGE SCALE GENOMIC DNA]</scope>
    <source>
        <strain evidence="2 3">PCS</strain>
    </source>
</reference>
<dbReference type="RefSeq" id="WP_005989003.1">
    <property type="nucleotide sequence ID" value="NZ_AOSV01000036.1"/>
</dbReference>
<gene>
    <name evidence="2" type="ORF">PCS_03203</name>
</gene>
<protein>
    <submittedName>
        <fullName evidence="2">Putative Type I restriction enzyme R protein(HSDR-N)</fullName>
    </submittedName>
</protein>
<dbReference type="Proteomes" id="UP000011922">
    <property type="component" value="Unassembled WGS sequence"/>
</dbReference>
<proteinExistence type="predicted"/>
<comment type="caution">
    <text evidence="2">The sequence shown here is derived from an EMBL/GenBank/DDBJ whole genome shotgun (WGS) entry which is preliminary data.</text>
</comment>
<dbReference type="OrthoDB" id="5430956at2"/>
<evidence type="ECO:0000313" key="2">
    <source>
        <dbReference type="EMBL" id="EMG36004.1"/>
    </source>
</evidence>
<dbReference type="EMBL" id="AOSV01000036">
    <property type="protein sequence ID" value="EMG36004.1"/>
    <property type="molecule type" value="Genomic_DNA"/>
</dbReference>
<feature type="domain" description="Type I restriction enzyme R protein N-terminal" evidence="1">
    <location>
        <begin position="25"/>
        <end position="136"/>
    </location>
</feature>
<dbReference type="Pfam" id="PF13588">
    <property type="entry name" value="HSDR_N_2"/>
    <property type="match status" value="1"/>
</dbReference>
<dbReference type="InterPro" id="IPR029464">
    <property type="entry name" value="HSDR_N"/>
</dbReference>
<dbReference type="PATRIC" id="fig|1262666.3.peg.3245"/>
<evidence type="ECO:0000259" key="1">
    <source>
        <dbReference type="Pfam" id="PF13588"/>
    </source>
</evidence>
<accession>M5PPT4</accession>
<name>M5PPT4_DESAF</name>
<organism evidence="2 3">
    <name type="scientific">Desulfocurvibacter africanus PCS</name>
    <dbReference type="NCBI Taxonomy" id="1262666"/>
    <lineage>
        <taxon>Bacteria</taxon>
        <taxon>Pseudomonadati</taxon>
        <taxon>Thermodesulfobacteriota</taxon>
        <taxon>Desulfovibrionia</taxon>
        <taxon>Desulfovibrionales</taxon>
        <taxon>Desulfovibrionaceae</taxon>
        <taxon>Desulfocurvibacter</taxon>
    </lineage>
</organism>